<feature type="region of interest" description="Disordered" evidence="1">
    <location>
        <begin position="1"/>
        <end position="24"/>
    </location>
</feature>
<dbReference type="EMBL" id="QTTT01000001">
    <property type="protein sequence ID" value="REE96389.1"/>
    <property type="molecule type" value="Genomic_DNA"/>
</dbReference>
<evidence type="ECO:0000313" key="4">
    <source>
        <dbReference type="Proteomes" id="UP000256661"/>
    </source>
</evidence>
<dbReference type="InterPro" id="IPR033469">
    <property type="entry name" value="CYTH-like_dom_sf"/>
</dbReference>
<dbReference type="SUPFAM" id="SSF55154">
    <property type="entry name" value="CYTH-like phosphatases"/>
    <property type="match status" value="1"/>
</dbReference>
<organism evidence="3 4">
    <name type="scientific">Thermomonospora umbrina</name>
    <dbReference type="NCBI Taxonomy" id="111806"/>
    <lineage>
        <taxon>Bacteria</taxon>
        <taxon>Bacillati</taxon>
        <taxon>Actinomycetota</taxon>
        <taxon>Actinomycetes</taxon>
        <taxon>Streptosporangiales</taxon>
        <taxon>Thermomonosporaceae</taxon>
        <taxon>Thermomonospora</taxon>
    </lineage>
</organism>
<keyword evidence="4" id="KW-1185">Reference proteome</keyword>
<dbReference type="InterPro" id="IPR042267">
    <property type="entry name" value="VTC_sf"/>
</dbReference>
<name>A0A3D9SKG5_9ACTN</name>
<sequence>MERASHVTSGLGTEVSDREEEGHGVRAEDALEELAGALPPIDLLDMLARAELQVRLDRKYLVPAALCAEIVPRLKGEYAALDIGGRRRFRYSSTYFDTPDLLTFRQHLQGRRQRFKIRTRSYLDSGECMFELKLAGTRDATDKRRMAYDITRRAMLNTDARSFLTDVLLSAYRMNAPEALGPSATTNYLRSTLVQLSGSGRVTFDAGLVCAWDGKSVYADPGLVLVESKSAHADTPMDRVLRAFRLRPLSISKYCVAIAVLHPEVRANPWHAALRTYFGGRRPAASLHDLPTT</sequence>
<dbReference type="Proteomes" id="UP000256661">
    <property type="component" value="Unassembled WGS sequence"/>
</dbReference>
<feature type="compositionally biased region" description="Polar residues" evidence="1">
    <location>
        <begin position="1"/>
        <end position="11"/>
    </location>
</feature>
<evidence type="ECO:0000313" key="3">
    <source>
        <dbReference type="EMBL" id="REE96389.1"/>
    </source>
</evidence>
<evidence type="ECO:0000259" key="2">
    <source>
        <dbReference type="Pfam" id="PF09359"/>
    </source>
</evidence>
<dbReference type="GO" id="GO:0006799">
    <property type="term" value="P:polyphosphate biosynthetic process"/>
    <property type="evidence" value="ECO:0007669"/>
    <property type="project" value="UniProtKB-ARBA"/>
</dbReference>
<dbReference type="AlphaFoldDB" id="A0A3D9SKG5"/>
<dbReference type="Pfam" id="PF09359">
    <property type="entry name" value="VTC"/>
    <property type="match status" value="1"/>
</dbReference>
<dbReference type="RefSeq" id="WP_170177584.1">
    <property type="nucleotide sequence ID" value="NZ_QTTT01000001.1"/>
</dbReference>
<reference evidence="3 4" key="1">
    <citation type="submission" date="2018-08" db="EMBL/GenBank/DDBJ databases">
        <title>Sequencing the genomes of 1000 actinobacteria strains.</title>
        <authorList>
            <person name="Klenk H.-P."/>
        </authorList>
    </citation>
    <scope>NUCLEOTIDE SEQUENCE [LARGE SCALE GENOMIC DNA]</scope>
    <source>
        <strain evidence="3 4">DSM 43927</strain>
    </source>
</reference>
<dbReference type="Gene3D" id="3.20.100.30">
    <property type="entry name" value="VTC, catalytic tunnel domain"/>
    <property type="match status" value="1"/>
</dbReference>
<dbReference type="CDD" id="cd07750">
    <property type="entry name" value="PolyPPase_VTC_like"/>
    <property type="match status" value="1"/>
</dbReference>
<evidence type="ECO:0000256" key="1">
    <source>
        <dbReference type="SAM" id="MobiDB-lite"/>
    </source>
</evidence>
<gene>
    <name evidence="3" type="ORF">DFJ69_1822</name>
</gene>
<proteinExistence type="predicted"/>
<protein>
    <submittedName>
        <fullName evidence="3">VTC domain-containing protein</fullName>
    </submittedName>
</protein>
<comment type="caution">
    <text evidence="3">The sequence shown here is derived from an EMBL/GenBank/DDBJ whole genome shotgun (WGS) entry which is preliminary data.</text>
</comment>
<feature type="domain" description="VTC" evidence="2">
    <location>
        <begin position="55"/>
        <end position="262"/>
    </location>
</feature>
<dbReference type="InterPro" id="IPR018966">
    <property type="entry name" value="VTC_domain"/>
</dbReference>
<accession>A0A3D9SKG5</accession>